<evidence type="ECO:0000313" key="2">
    <source>
        <dbReference type="Proteomes" id="UP000018234"/>
    </source>
</evidence>
<dbReference type="EMBL" id="AVFO01000046">
    <property type="protein sequence ID" value="ESU22908.1"/>
    <property type="molecule type" value="Genomic_DNA"/>
</dbReference>
<reference evidence="1 2" key="1">
    <citation type="submission" date="2013-08" db="EMBL/GenBank/DDBJ databases">
        <title>Flavobacterium saliperosum type strain genome sequencing.</title>
        <authorList>
            <person name="Lee K."/>
            <person name="Yi H."/>
            <person name="Park S."/>
            <person name="Chun J."/>
        </authorList>
    </citation>
    <scope>NUCLEOTIDE SEQUENCE [LARGE SCALE GENOMIC DNA]</scope>
    <source>
        <strain evidence="1 2">S13</strain>
    </source>
</reference>
<protein>
    <submittedName>
        <fullName evidence="1">Uncharacterized protein</fullName>
    </submittedName>
</protein>
<name>A0ABP3A058_9FLAO</name>
<organism evidence="1 2">
    <name type="scientific">Flavobacterium saliperosum S13</name>
    <dbReference type="NCBI Taxonomy" id="1341155"/>
    <lineage>
        <taxon>Bacteria</taxon>
        <taxon>Pseudomonadati</taxon>
        <taxon>Bacteroidota</taxon>
        <taxon>Flavobacteriia</taxon>
        <taxon>Flavobacteriales</taxon>
        <taxon>Flavobacteriaceae</taxon>
        <taxon>Flavobacterium</taxon>
    </lineage>
</organism>
<proteinExistence type="predicted"/>
<accession>A0ABP3A058</accession>
<keyword evidence="2" id="KW-1185">Reference proteome</keyword>
<gene>
    <name evidence="1" type="ORF">FSS13T_25210</name>
</gene>
<dbReference type="Proteomes" id="UP000018234">
    <property type="component" value="Unassembled WGS sequence"/>
</dbReference>
<sequence>MYEESDGFNINDKVEEGDSVYVKYSKSKPELMITEYNDEFNN</sequence>
<comment type="caution">
    <text evidence="1">The sequence shown here is derived from an EMBL/GenBank/DDBJ whole genome shotgun (WGS) entry which is preliminary data.</text>
</comment>
<evidence type="ECO:0000313" key="1">
    <source>
        <dbReference type="EMBL" id="ESU22908.1"/>
    </source>
</evidence>